<organism evidence="1 2">
    <name type="scientific">Flavihumibacter fluminis</name>
    <dbReference type="NCBI Taxonomy" id="2909236"/>
    <lineage>
        <taxon>Bacteria</taxon>
        <taxon>Pseudomonadati</taxon>
        <taxon>Bacteroidota</taxon>
        <taxon>Chitinophagia</taxon>
        <taxon>Chitinophagales</taxon>
        <taxon>Chitinophagaceae</taxon>
        <taxon>Flavihumibacter</taxon>
    </lineage>
</organism>
<evidence type="ECO:0000313" key="1">
    <source>
        <dbReference type="EMBL" id="MCF1715349.1"/>
    </source>
</evidence>
<dbReference type="RefSeq" id="WP_234866304.1">
    <property type="nucleotide sequence ID" value="NZ_JAKEVY010000003.1"/>
</dbReference>
<sequence length="201" mass="23497">MMTHMNELVIDQAVSYNTYRKTLNDLVEAGKTTGPNQEEWLVDYTRLNVQRMNRWDKTWTVPEELEQQLLAIETPMIWLTITEGWCGDAAQVVPIIEKLAAVNPLIQHRLILRDENLEIMDQFLTNGTRSIPKIILMKEDDLSVIGSWGPRPSSAQKLLEELKENRELPKEELYNQLHAWYAKNKGMEVALEFMEEVRREM</sequence>
<gene>
    <name evidence="1" type="ORF">L0U88_11985</name>
</gene>
<dbReference type="Gene3D" id="3.40.30.10">
    <property type="entry name" value="Glutaredoxin"/>
    <property type="match status" value="1"/>
</dbReference>
<comment type="caution">
    <text evidence="1">The sequence shown here is derived from an EMBL/GenBank/DDBJ whole genome shotgun (WGS) entry which is preliminary data.</text>
</comment>
<dbReference type="InterPro" id="IPR036249">
    <property type="entry name" value="Thioredoxin-like_sf"/>
</dbReference>
<dbReference type="Pfam" id="PF14595">
    <property type="entry name" value="Thioredoxin_9"/>
    <property type="match status" value="1"/>
</dbReference>
<accession>A0ABS9BI08</accession>
<dbReference type="EMBL" id="JAKEVY010000003">
    <property type="protein sequence ID" value="MCF1715349.1"/>
    <property type="molecule type" value="Genomic_DNA"/>
</dbReference>
<protein>
    <submittedName>
        <fullName evidence="1">Thioredoxin family protein</fullName>
    </submittedName>
</protein>
<evidence type="ECO:0000313" key="2">
    <source>
        <dbReference type="Proteomes" id="UP001200145"/>
    </source>
</evidence>
<name>A0ABS9BI08_9BACT</name>
<keyword evidence="2" id="KW-1185">Reference proteome</keyword>
<proteinExistence type="predicted"/>
<dbReference type="SUPFAM" id="SSF52833">
    <property type="entry name" value="Thioredoxin-like"/>
    <property type="match status" value="1"/>
</dbReference>
<dbReference type="Proteomes" id="UP001200145">
    <property type="component" value="Unassembled WGS sequence"/>
</dbReference>
<reference evidence="1 2" key="1">
    <citation type="submission" date="2022-01" db="EMBL/GenBank/DDBJ databases">
        <title>Flavihumibacter sp. nov., isolated from sediment of a river.</title>
        <authorList>
            <person name="Liu H."/>
        </authorList>
    </citation>
    <scope>NUCLEOTIDE SEQUENCE [LARGE SCALE GENOMIC DNA]</scope>
    <source>
        <strain evidence="1 2">RY-1</strain>
    </source>
</reference>